<dbReference type="Proteomes" id="UP001210925">
    <property type="component" value="Unassembled WGS sequence"/>
</dbReference>
<keyword evidence="2" id="KW-1185">Reference proteome</keyword>
<reference evidence="1" key="1">
    <citation type="submission" date="2020-05" db="EMBL/GenBank/DDBJ databases">
        <title>Phylogenomic resolution of chytrid fungi.</title>
        <authorList>
            <person name="Stajich J.E."/>
            <person name="Amses K."/>
            <person name="Simmons R."/>
            <person name="Seto K."/>
            <person name="Myers J."/>
            <person name="Bonds A."/>
            <person name="Quandt C.A."/>
            <person name="Barry K."/>
            <person name="Liu P."/>
            <person name="Grigoriev I."/>
            <person name="Longcore J.E."/>
            <person name="James T.Y."/>
        </authorList>
    </citation>
    <scope>NUCLEOTIDE SEQUENCE</scope>
    <source>
        <strain evidence="1">PLAUS21</strain>
    </source>
</reference>
<dbReference type="AlphaFoldDB" id="A0AAD5UJ87"/>
<proteinExistence type="predicted"/>
<dbReference type="EMBL" id="JADGKB010000053">
    <property type="protein sequence ID" value="KAJ3256258.1"/>
    <property type="molecule type" value="Genomic_DNA"/>
</dbReference>
<sequence length="60" mass="6822">MLNNKPELFILFTDGPTPFSTENPRAMKTATKTEFFEFTAKAHSEPIPNTPKNVRNIIVK</sequence>
<evidence type="ECO:0000313" key="1">
    <source>
        <dbReference type="EMBL" id="KAJ3256258.1"/>
    </source>
</evidence>
<comment type="caution">
    <text evidence="1">The sequence shown here is derived from an EMBL/GenBank/DDBJ whole genome shotgun (WGS) entry which is preliminary data.</text>
</comment>
<evidence type="ECO:0000313" key="2">
    <source>
        <dbReference type="Proteomes" id="UP001210925"/>
    </source>
</evidence>
<protein>
    <submittedName>
        <fullName evidence="1">Uncharacterized protein</fullName>
    </submittedName>
</protein>
<accession>A0AAD5UJ87</accession>
<gene>
    <name evidence="1" type="ORF">HK103_005621</name>
</gene>
<name>A0AAD5UJ87_9FUNG</name>
<organism evidence="1 2">
    <name type="scientific">Boothiomyces macroporosus</name>
    <dbReference type="NCBI Taxonomy" id="261099"/>
    <lineage>
        <taxon>Eukaryota</taxon>
        <taxon>Fungi</taxon>
        <taxon>Fungi incertae sedis</taxon>
        <taxon>Chytridiomycota</taxon>
        <taxon>Chytridiomycota incertae sedis</taxon>
        <taxon>Chytridiomycetes</taxon>
        <taxon>Rhizophydiales</taxon>
        <taxon>Terramycetaceae</taxon>
        <taxon>Boothiomyces</taxon>
    </lineage>
</organism>